<dbReference type="InterPro" id="IPR000084">
    <property type="entry name" value="PE-PGRS_N"/>
</dbReference>
<keyword evidence="3" id="KW-1185">Reference proteome</keyword>
<evidence type="ECO:0000313" key="2">
    <source>
        <dbReference type="EMBL" id="SED31250.1"/>
    </source>
</evidence>
<dbReference type="STRING" id="57704.SAMN04489793_4612"/>
<protein>
    <submittedName>
        <fullName evidence="2">PE family protein</fullName>
    </submittedName>
</protein>
<organism evidence="2 3">
    <name type="scientific">Tsukamurella tyrosinosolvens</name>
    <dbReference type="NCBI Taxonomy" id="57704"/>
    <lineage>
        <taxon>Bacteria</taxon>
        <taxon>Bacillati</taxon>
        <taxon>Actinomycetota</taxon>
        <taxon>Actinomycetes</taxon>
        <taxon>Mycobacteriales</taxon>
        <taxon>Tsukamurellaceae</taxon>
        <taxon>Tsukamurella</taxon>
    </lineage>
</organism>
<gene>
    <name evidence="2" type="ORF">SAMN04489793_4612</name>
</gene>
<evidence type="ECO:0000313" key="3">
    <source>
        <dbReference type="Proteomes" id="UP000182241"/>
    </source>
</evidence>
<dbReference type="Pfam" id="PF00934">
    <property type="entry name" value="PE"/>
    <property type="match status" value="1"/>
</dbReference>
<name>A0A1H4ZPG8_TSUTY</name>
<accession>A0A1H4ZPG8</accession>
<evidence type="ECO:0000259" key="1">
    <source>
        <dbReference type="Pfam" id="PF00934"/>
    </source>
</evidence>
<reference evidence="3" key="1">
    <citation type="submission" date="2016-10" db="EMBL/GenBank/DDBJ databases">
        <authorList>
            <person name="Varghese N."/>
            <person name="Submissions S."/>
        </authorList>
    </citation>
    <scope>NUCLEOTIDE SEQUENCE [LARGE SCALE GENOMIC DNA]</scope>
    <source>
        <strain evidence="3">DSM 44234</strain>
    </source>
</reference>
<dbReference type="RefSeq" id="WP_148673238.1">
    <property type="nucleotide sequence ID" value="NZ_LR134464.1"/>
</dbReference>
<dbReference type="AlphaFoldDB" id="A0A1H4ZPG8"/>
<dbReference type="EMBL" id="FNSA01000003">
    <property type="protein sequence ID" value="SED31250.1"/>
    <property type="molecule type" value="Genomic_DNA"/>
</dbReference>
<feature type="domain" description="PE" evidence="1">
    <location>
        <begin position="6"/>
        <end position="92"/>
    </location>
</feature>
<dbReference type="Proteomes" id="UP000182241">
    <property type="component" value="Unassembled WGS sequence"/>
</dbReference>
<proteinExistence type="predicted"/>
<sequence>MAGSKLSMDPQEAREIARGIDRIVEDLRGAQKRFEAHAAPAATGKDEVSVTVARTAQRMGENQLRAAETAVADLRRLGEAVSGHVTAVQRGDSELGATLGLVV</sequence>